<protein>
    <recommendedName>
        <fullName evidence="7">VCBS repeat-containing protein</fullName>
    </recommendedName>
</protein>
<dbReference type="OrthoDB" id="344301at2"/>
<accession>A0A2M9Y3F8</accession>
<dbReference type="PANTHER" id="PTHR23221:SF7">
    <property type="entry name" value="PHOSPHATIDYLINOSITOL-GLYCAN-SPECIFIC PHOSPHOLIPASE D"/>
    <property type="match status" value="1"/>
</dbReference>
<evidence type="ECO:0008006" key="7">
    <source>
        <dbReference type="Google" id="ProtNLM"/>
    </source>
</evidence>
<evidence type="ECO:0000313" key="6">
    <source>
        <dbReference type="Proteomes" id="UP000297891"/>
    </source>
</evidence>
<name>A0A2M9Y3F8_9LEPT</name>
<gene>
    <name evidence="5" type="ORF">EHQ30_14605</name>
</gene>
<keyword evidence="2" id="KW-0677">Repeat</keyword>
<dbReference type="SUPFAM" id="SSF69318">
    <property type="entry name" value="Integrin alpha N-terminal domain"/>
    <property type="match status" value="2"/>
</dbReference>
<dbReference type="GO" id="GO:0007155">
    <property type="term" value="P:cell adhesion"/>
    <property type="evidence" value="ECO:0007669"/>
    <property type="project" value="InterPro"/>
</dbReference>
<dbReference type="Pfam" id="PF01839">
    <property type="entry name" value="FG-GAP"/>
    <property type="match status" value="2"/>
</dbReference>
<dbReference type="InterPro" id="IPR000413">
    <property type="entry name" value="Integrin_alpha"/>
</dbReference>
<dbReference type="InterPro" id="IPR028994">
    <property type="entry name" value="Integrin_alpha_N"/>
</dbReference>
<dbReference type="GO" id="GO:0008305">
    <property type="term" value="C:integrin complex"/>
    <property type="evidence" value="ECO:0007669"/>
    <property type="project" value="InterPro"/>
</dbReference>
<dbReference type="Proteomes" id="UP000297891">
    <property type="component" value="Unassembled WGS sequence"/>
</dbReference>
<dbReference type="Pfam" id="PF13517">
    <property type="entry name" value="FG-GAP_3"/>
    <property type="match status" value="1"/>
</dbReference>
<proteinExistence type="predicted"/>
<dbReference type="AlphaFoldDB" id="A0A2M9Y3F8"/>
<evidence type="ECO:0000256" key="1">
    <source>
        <dbReference type="ARBA" id="ARBA00022729"/>
    </source>
</evidence>
<keyword evidence="3" id="KW-0378">Hydrolase</keyword>
<reference evidence="5" key="1">
    <citation type="journal article" date="2019" name="PLoS Negl. Trop. Dis.">
        <title>Revisiting the worldwide diversity of Leptospira species in the environment.</title>
        <authorList>
            <person name="Vincent A.T."/>
            <person name="Schiettekatte O."/>
            <person name="Bourhy P."/>
            <person name="Veyrier F.J."/>
            <person name="Picardeau M."/>
        </authorList>
    </citation>
    <scope>NUCLEOTIDE SEQUENCE [LARGE SCALE GENOMIC DNA]</scope>
    <source>
        <strain evidence="5">201800277</strain>
    </source>
</reference>
<dbReference type="PROSITE" id="PS51470">
    <property type="entry name" value="FG_GAP"/>
    <property type="match status" value="4"/>
</dbReference>
<dbReference type="GO" id="GO:0016787">
    <property type="term" value="F:hydrolase activity"/>
    <property type="evidence" value="ECO:0007669"/>
    <property type="project" value="UniProtKB-KW"/>
</dbReference>
<evidence type="ECO:0000256" key="4">
    <source>
        <dbReference type="ARBA" id="ARBA00023180"/>
    </source>
</evidence>
<evidence type="ECO:0000313" key="5">
    <source>
        <dbReference type="EMBL" id="TGK91446.1"/>
    </source>
</evidence>
<dbReference type="Gene3D" id="2.130.10.130">
    <property type="entry name" value="Integrin alpha, N-terminal"/>
    <property type="match status" value="2"/>
</dbReference>
<comment type="caution">
    <text evidence="5">The sequence shown here is derived from an EMBL/GenBank/DDBJ whole genome shotgun (WGS) entry which is preliminary data.</text>
</comment>
<dbReference type="PRINTS" id="PR01185">
    <property type="entry name" value="INTEGRINA"/>
</dbReference>
<dbReference type="InterPro" id="IPR013519">
    <property type="entry name" value="Int_alpha_beta-p"/>
</dbReference>
<evidence type="ECO:0000256" key="2">
    <source>
        <dbReference type="ARBA" id="ARBA00022737"/>
    </source>
</evidence>
<dbReference type="SMART" id="SM00191">
    <property type="entry name" value="Int_alpha"/>
    <property type="match status" value="7"/>
</dbReference>
<dbReference type="InterPro" id="IPR013517">
    <property type="entry name" value="FG-GAP"/>
</dbReference>
<dbReference type="PANTHER" id="PTHR23221">
    <property type="entry name" value="GLYCOSYLPHOSPHATIDYLINOSITOL PHOSPHOLIPASE D"/>
    <property type="match status" value="1"/>
</dbReference>
<organism evidence="5 6">
    <name type="scientific">Leptospira brenneri</name>
    <dbReference type="NCBI Taxonomy" id="2023182"/>
    <lineage>
        <taxon>Bacteria</taxon>
        <taxon>Pseudomonadati</taxon>
        <taxon>Spirochaetota</taxon>
        <taxon>Spirochaetia</taxon>
        <taxon>Leptospirales</taxon>
        <taxon>Leptospiraceae</taxon>
        <taxon>Leptospira</taxon>
    </lineage>
</organism>
<evidence type="ECO:0000256" key="3">
    <source>
        <dbReference type="ARBA" id="ARBA00022801"/>
    </source>
</evidence>
<sequence>MGYRTFIQKRNYCLRFLPLVLSLGFWGCWANPFTHPPIECLMKQSNFLCPDKDPFKRWSPAQYLLLLPESTVTISNLTNNSIVETGFVVGTVPPGPTFVNVGIDDAMPTQVPVINGTWRYALPAKAVTNTFWTYGSLHTIYAHLPYERSNTIQVRMGTNHDTNGDGYPDLIVSATRINSDQGYAFVYNSNPITKQLETAPSTTITDGTTGTYFGSKISSGDFNGDGYADLIVGSQAYAGIISYGGRVLLFYSEGQSGIPSRNLNAGGLADTILSGITQDSRLGSFVKGADINHDGYDDAVLASPWNDDVFIFYSQGSSGVNSQNTNSANMVYKPGVNDNFGTNAYAGDVNGDGFQDLVVGAPFYSSKVGQIYVFLSNLGTLSNIPQQNLIAPLEVSNCPGANGCQFGTSIVLDYFNSDKCIDLAVGAPTFNSGQGIVFVFNSTCDAINPYSNIPNSILIGPPTTSCDANICSFGATLASGDTNGDGLPDLLIGATGASAGIGDVYLVLNDPITGFRNMNLSAGGSADSLFSGFATGSNFSQGLQFQDTNADGLQDIVISEPTATNRVYTFHSVRGGLPTNQNLFNGGVTSQTLAPPAGNGFGNSIALWKTKAESFLLAIVLKTKRILGFS</sequence>
<keyword evidence="4" id="KW-0325">Glycoprotein</keyword>
<keyword evidence="6" id="KW-1185">Reference proteome</keyword>
<dbReference type="EMBL" id="RQFP01000014">
    <property type="protein sequence ID" value="TGK91446.1"/>
    <property type="molecule type" value="Genomic_DNA"/>
</dbReference>
<keyword evidence="1" id="KW-0732">Signal</keyword>